<dbReference type="GO" id="GO:0005634">
    <property type="term" value="C:nucleus"/>
    <property type="evidence" value="ECO:0007669"/>
    <property type="project" value="UniProtKB-SubCell"/>
</dbReference>
<dbReference type="Proteomes" id="UP000284403">
    <property type="component" value="Unassembled WGS sequence"/>
</dbReference>
<dbReference type="GO" id="GO:0003723">
    <property type="term" value="F:RNA binding"/>
    <property type="evidence" value="ECO:0007669"/>
    <property type="project" value="InterPro"/>
</dbReference>
<evidence type="ECO:0000256" key="4">
    <source>
        <dbReference type="ARBA" id="ARBA00022664"/>
    </source>
</evidence>
<keyword evidence="7" id="KW-0067">ATP-binding</keyword>
<keyword evidence="11" id="KW-1185">Reference proteome</keyword>
<keyword evidence="5 10" id="KW-0808">Transferase</keyword>
<evidence type="ECO:0000256" key="3">
    <source>
        <dbReference type="ARBA" id="ARBA00012388"/>
    </source>
</evidence>
<dbReference type="GO" id="GO:0031123">
    <property type="term" value="P:RNA 3'-end processing"/>
    <property type="evidence" value="ECO:0007669"/>
    <property type="project" value="InterPro"/>
</dbReference>
<feature type="domain" description="Poly(A) polymerase central" evidence="9">
    <location>
        <begin position="1"/>
        <end position="110"/>
    </location>
</feature>
<comment type="subcellular location">
    <subcellularLocation>
        <location evidence="1">Nucleus</location>
    </subcellularLocation>
</comment>
<dbReference type="AlphaFoldDB" id="A0A422PXJ9"/>
<keyword evidence="10" id="KW-0548">Nucleotidyltransferase</keyword>
<comment type="caution">
    <text evidence="10">The sequence shown here is derived from an EMBL/GenBank/DDBJ whole genome shotgun (WGS) entry which is preliminary data.</text>
</comment>
<dbReference type="InterPro" id="IPR011068">
    <property type="entry name" value="NuclTrfase_I-like_C"/>
</dbReference>
<proteinExistence type="inferred from homology"/>
<evidence type="ECO:0000259" key="9">
    <source>
        <dbReference type="Pfam" id="PF04928"/>
    </source>
</evidence>
<dbReference type="PANTHER" id="PTHR10682:SF10">
    <property type="entry name" value="POLYNUCLEOTIDE ADENYLYLTRANSFERASE"/>
    <property type="match status" value="1"/>
</dbReference>
<comment type="similarity">
    <text evidence="2">Belongs to the poly(A) polymerase family.</text>
</comment>
<sequence length="265" mass="30177">MVARACQVMPASHPNVVLRFFFLFYTQWLSRHDHISPVYITASLQPRSRIPGLPDSWGSQREECRDDLLPVINPAYPYVNDARNVGRCGLEVFYAELTSAHRLLSNAETPLEQIWKPYRIWEDYATFLVVHVSCEEETEEKAEVALAAWSSYVMSKLRMLIYAVERLVDARPYPRKVNDASLRGGTHSNRCLKGSCFLIGISDRKGSRLVRKNTFSEAFDELRYAVLEGCTAKKGGRGFERDERTMHEPWFALVAAADLPSILGT</sequence>
<dbReference type="Pfam" id="PF04928">
    <property type="entry name" value="PAP_central"/>
    <property type="match status" value="1"/>
</dbReference>
<dbReference type="EC" id="2.7.7.19" evidence="3"/>
<dbReference type="OrthoDB" id="412748at2759"/>
<reference evidence="10 11" key="1">
    <citation type="journal article" date="2018" name="BMC Genomics">
        <title>Genomic comparison of Trypanosoma conorhini and Trypanosoma rangeli to Trypanosoma cruzi strains of high and low virulence.</title>
        <authorList>
            <person name="Bradwell K.R."/>
            <person name="Koparde V.N."/>
            <person name="Matveyev A.V."/>
            <person name="Serrano M.G."/>
            <person name="Alves J.M."/>
            <person name="Parikh H."/>
            <person name="Huang B."/>
            <person name="Lee V."/>
            <person name="Espinosa-Alvarez O."/>
            <person name="Ortiz P.A."/>
            <person name="Costa-Martins A.G."/>
            <person name="Teixeira M.M."/>
            <person name="Buck G.A."/>
        </authorList>
    </citation>
    <scope>NUCLEOTIDE SEQUENCE [LARGE SCALE GENOMIC DNA]</scope>
    <source>
        <strain evidence="10 11">025E</strain>
    </source>
</reference>
<dbReference type="RefSeq" id="XP_029229848.1">
    <property type="nucleotide sequence ID" value="XM_029370057.1"/>
</dbReference>
<gene>
    <name evidence="10" type="ORF">Tco025E_03135</name>
</gene>
<evidence type="ECO:0000256" key="1">
    <source>
        <dbReference type="ARBA" id="ARBA00004123"/>
    </source>
</evidence>
<accession>A0A422PXJ9</accession>
<organism evidence="10 11">
    <name type="scientific">Trypanosoma conorhini</name>
    <dbReference type="NCBI Taxonomy" id="83891"/>
    <lineage>
        <taxon>Eukaryota</taxon>
        <taxon>Discoba</taxon>
        <taxon>Euglenozoa</taxon>
        <taxon>Kinetoplastea</taxon>
        <taxon>Metakinetoplastina</taxon>
        <taxon>Trypanosomatida</taxon>
        <taxon>Trypanosomatidae</taxon>
        <taxon>Trypanosoma</taxon>
    </lineage>
</organism>
<dbReference type="GeneID" id="40316746"/>
<dbReference type="GO" id="GO:0005524">
    <property type="term" value="F:ATP binding"/>
    <property type="evidence" value="ECO:0007669"/>
    <property type="project" value="UniProtKB-KW"/>
</dbReference>
<evidence type="ECO:0000313" key="11">
    <source>
        <dbReference type="Proteomes" id="UP000284403"/>
    </source>
</evidence>
<evidence type="ECO:0000256" key="6">
    <source>
        <dbReference type="ARBA" id="ARBA00022741"/>
    </source>
</evidence>
<evidence type="ECO:0000256" key="2">
    <source>
        <dbReference type="ARBA" id="ARBA00010912"/>
    </source>
</evidence>
<evidence type="ECO:0000256" key="7">
    <source>
        <dbReference type="ARBA" id="ARBA00022840"/>
    </source>
</evidence>
<evidence type="ECO:0000313" key="10">
    <source>
        <dbReference type="EMBL" id="RNF22463.1"/>
    </source>
</evidence>
<keyword evidence="8" id="KW-0539">Nucleus</keyword>
<name>A0A422PXJ9_9TRYP</name>
<dbReference type="GO" id="GO:1990817">
    <property type="term" value="F:poly(A) RNA polymerase activity"/>
    <property type="evidence" value="ECO:0007669"/>
    <property type="project" value="UniProtKB-EC"/>
</dbReference>
<protein>
    <recommendedName>
        <fullName evidence="3">polynucleotide adenylyltransferase</fullName>
        <ecNumber evidence="3">2.7.7.19</ecNumber>
    </recommendedName>
</protein>
<dbReference type="EMBL" id="MKKU01000137">
    <property type="protein sequence ID" value="RNF22463.1"/>
    <property type="molecule type" value="Genomic_DNA"/>
</dbReference>
<dbReference type="SUPFAM" id="SSF55003">
    <property type="entry name" value="PAP/Archaeal CCA-adding enzyme, C-terminal domain"/>
    <property type="match status" value="1"/>
</dbReference>
<keyword evidence="6" id="KW-0547">Nucleotide-binding</keyword>
<dbReference type="Gene3D" id="1.10.1410.10">
    <property type="match status" value="1"/>
</dbReference>
<keyword evidence="4" id="KW-0507">mRNA processing</keyword>
<dbReference type="GO" id="GO:0006397">
    <property type="term" value="P:mRNA processing"/>
    <property type="evidence" value="ECO:0007669"/>
    <property type="project" value="UniProtKB-KW"/>
</dbReference>
<dbReference type="Gene3D" id="3.30.70.590">
    <property type="entry name" value="Poly(A) polymerase predicted RNA binding domain"/>
    <property type="match status" value="1"/>
</dbReference>
<dbReference type="PANTHER" id="PTHR10682">
    <property type="entry name" value="POLY A POLYMERASE"/>
    <property type="match status" value="1"/>
</dbReference>
<evidence type="ECO:0000256" key="8">
    <source>
        <dbReference type="ARBA" id="ARBA00023242"/>
    </source>
</evidence>
<evidence type="ECO:0000256" key="5">
    <source>
        <dbReference type="ARBA" id="ARBA00022679"/>
    </source>
</evidence>
<dbReference type="InterPro" id="IPR007012">
    <property type="entry name" value="PolA_pol_cen_dom"/>
</dbReference>
<dbReference type="SUPFAM" id="SSF81631">
    <property type="entry name" value="PAP/OAS1 substrate-binding domain"/>
    <property type="match status" value="1"/>
</dbReference>